<dbReference type="NCBIfam" id="NF004513">
    <property type="entry name" value="PRK05854.1"/>
    <property type="match status" value="1"/>
</dbReference>
<dbReference type="NCBIfam" id="NF004846">
    <property type="entry name" value="PRK06197.1"/>
    <property type="match status" value="1"/>
</dbReference>
<proteinExistence type="predicted"/>
<organism evidence="2 3">
    <name type="scientific">Methylobacterium tardum</name>
    <dbReference type="NCBI Taxonomy" id="374432"/>
    <lineage>
        <taxon>Bacteria</taxon>
        <taxon>Pseudomonadati</taxon>
        <taxon>Pseudomonadota</taxon>
        <taxon>Alphaproteobacteria</taxon>
        <taxon>Hyphomicrobiales</taxon>
        <taxon>Methylobacteriaceae</taxon>
        <taxon>Methylobacterium</taxon>
    </lineage>
</organism>
<keyword evidence="3" id="KW-1185">Reference proteome</keyword>
<dbReference type="GO" id="GO:0016491">
    <property type="term" value="F:oxidoreductase activity"/>
    <property type="evidence" value="ECO:0007669"/>
    <property type="project" value="UniProtKB-KW"/>
</dbReference>
<dbReference type="InterPro" id="IPR002347">
    <property type="entry name" value="SDR_fam"/>
</dbReference>
<evidence type="ECO:0000256" key="1">
    <source>
        <dbReference type="ARBA" id="ARBA00023002"/>
    </source>
</evidence>
<comment type="caution">
    <text evidence="2">The sequence shown here is derived from an EMBL/GenBank/DDBJ whole genome shotgun (WGS) entry which is preliminary data.</text>
</comment>
<reference evidence="3" key="1">
    <citation type="journal article" date="2019" name="Int. J. Syst. Evol. Microbiol.">
        <title>The Global Catalogue of Microorganisms (GCM) 10K type strain sequencing project: providing services to taxonomists for standard genome sequencing and annotation.</title>
        <authorList>
            <consortium name="The Broad Institute Genomics Platform"/>
            <consortium name="The Broad Institute Genome Sequencing Center for Infectious Disease"/>
            <person name="Wu L."/>
            <person name="Ma J."/>
        </authorList>
    </citation>
    <scope>NUCLEOTIDE SEQUENCE [LARGE SCALE GENOMIC DNA]</scope>
    <source>
        <strain evidence="3">NBRC 103632</strain>
    </source>
</reference>
<dbReference type="Gene3D" id="3.40.50.720">
    <property type="entry name" value="NAD(P)-binding Rossmann-like Domain"/>
    <property type="match status" value="1"/>
</dbReference>
<dbReference type="EMBL" id="BSPL01000011">
    <property type="protein sequence ID" value="GLS69591.1"/>
    <property type="molecule type" value="Genomic_DNA"/>
</dbReference>
<protein>
    <submittedName>
        <fullName evidence="2">Dehydrogenase</fullName>
    </submittedName>
</protein>
<gene>
    <name evidence="2" type="ORF">GCM10007890_16040</name>
</gene>
<dbReference type="PANTHER" id="PTHR43157">
    <property type="entry name" value="PHOSPHATIDYLINOSITOL-GLYCAN BIOSYNTHESIS CLASS F PROTEIN-RELATED"/>
    <property type="match status" value="1"/>
</dbReference>
<dbReference type="Proteomes" id="UP001157440">
    <property type="component" value="Unassembled WGS sequence"/>
</dbReference>
<evidence type="ECO:0000313" key="3">
    <source>
        <dbReference type="Proteomes" id="UP001157440"/>
    </source>
</evidence>
<dbReference type="PRINTS" id="PR00081">
    <property type="entry name" value="GDHRDH"/>
</dbReference>
<name>A0AA37T9T6_9HYPH</name>
<dbReference type="InterPro" id="IPR036291">
    <property type="entry name" value="NAD(P)-bd_dom_sf"/>
</dbReference>
<dbReference type="AlphaFoldDB" id="A0AA37T9T6"/>
<dbReference type="PANTHER" id="PTHR43157:SF31">
    <property type="entry name" value="PHOSPHATIDYLINOSITOL-GLYCAN BIOSYNTHESIS CLASS F PROTEIN"/>
    <property type="match status" value="1"/>
</dbReference>
<sequence length="299" mass="31827">MPSQAGRCAVVTGATSGIGYEAALALAGAGAEIILAARDAAKSERAMASIRRRHPGARLAFQPLDTARLASVRAFGERWQSEGRPIDILLLNAGIATVPNREATEDGFERQLGTNYLGHFALTGLLLPFVRQDAASRIVEVASLAHRPGRIHFDDLQLARSYGPQRAYRQSKLAMLMFGLELDRRLKAAGSPIRSVPAHPGAARTDVFRRGDRAGPVQRLAGHAIFSVIGQSAAQGALPLLFAATAPEAEGGAYYGPDGIWELKGHPTRADIAAHARDKGTAERLWSVSEALTGIRCAV</sequence>
<keyword evidence="1" id="KW-0560">Oxidoreductase</keyword>
<accession>A0AA37T9T6</accession>
<dbReference type="Pfam" id="PF00106">
    <property type="entry name" value="adh_short"/>
    <property type="match status" value="1"/>
</dbReference>
<dbReference type="SUPFAM" id="SSF51735">
    <property type="entry name" value="NAD(P)-binding Rossmann-fold domains"/>
    <property type="match status" value="1"/>
</dbReference>
<evidence type="ECO:0000313" key="2">
    <source>
        <dbReference type="EMBL" id="GLS69591.1"/>
    </source>
</evidence>